<proteinExistence type="predicted"/>
<dbReference type="AlphaFoldDB" id="A0A0F9RM59"/>
<evidence type="ECO:0000313" key="1">
    <source>
        <dbReference type="EMBL" id="KKN18343.1"/>
    </source>
</evidence>
<protein>
    <submittedName>
        <fullName evidence="1">Uncharacterized protein</fullName>
    </submittedName>
</protein>
<dbReference type="EMBL" id="LAZR01003436">
    <property type="protein sequence ID" value="KKN18343.1"/>
    <property type="molecule type" value="Genomic_DNA"/>
</dbReference>
<name>A0A0F9RM59_9ZZZZ</name>
<gene>
    <name evidence="1" type="ORF">LCGC14_0956630</name>
</gene>
<comment type="caution">
    <text evidence="1">The sequence shown here is derived from an EMBL/GenBank/DDBJ whole genome shotgun (WGS) entry which is preliminary data.</text>
</comment>
<reference evidence="1" key="1">
    <citation type="journal article" date="2015" name="Nature">
        <title>Complex archaea that bridge the gap between prokaryotes and eukaryotes.</title>
        <authorList>
            <person name="Spang A."/>
            <person name="Saw J.H."/>
            <person name="Jorgensen S.L."/>
            <person name="Zaremba-Niedzwiedzka K."/>
            <person name="Martijn J."/>
            <person name="Lind A.E."/>
            <person name="van Eijk R."/>
            <person name="Schleper C."/>
            <person name="Guy L."/>
            <person name="Ettema T.J."/>
        </authorList>
    </citation>
    <scope>NUCLEOTIDE SEQUENCE</scope>
</reference>
<sequence>MGKKTTLPKNAKVGTEVTRKITVKGNKRKITWKKVRPHGKNKNLTWKTISNKKA</sequence>
<organism evidence="1">
    <name type="scientific">marine sediment metagenome</name>
    <dbReference type="NCBI Taxonomy" id="412755"/>
    <lineage>
        <taxon>unclassified sequences</taxon>
        <taxon>metagenomes</taxon>
        <taxon>ecological metagenomes</taxon>
    </lineage>
</organism>
<accession>A0A0F9RM59</accession>